<feature type="transmembrane region" description="Helical" evidence="1">
    <location>
        <begin position="172"/>
        <end position="194"/>
    </location>
</feature>
<feature type="transmembrane region" description="Helical" evidence="1">
    <location>
        <begin position="142"/>
        <end position="160"/>
    </location>
</feature>
<evidence type="ECO:0008006" key="4">
    <source>
        <dbReference type="Google" id="ProtNLM"/>
    </source>
</evidence>
<gene>
    <name evidence="2" type="ordered locus">Isop_2170</name>
</gene>
<keyword evidence="1" id="KW-0472">Membrane</keyword>
<organism evidence="2 3">
    <name type="scientific">Isosphaera pallida (strain ATCC 43644 / DSM 9630 / IS1B)</name>
    <dbReference type="NCBI Taxonomy" id="575540"/>
    <lineage>
        <taxon>Bacteria</taxon>
        <taxon>Pseudomonadati</taxon>
        <taxon>Planctomycetota</taxon>
        <taxon>Planctomycetia</taxon>
        <taxon>Isosphaerales</taxon>
        <taxon>Isosphaeraceae</taxon>
        <taxon>Isosphaera</taxon>
    </lineage>
</organism>
<feature type="transmembrane region" description="Helical" evidence="1">
    <location>
        <begin position="206"/>
        <end position="224"/>
    </location>
</feature>
<evidence type="ECO:0000256" key="1">
    <source>
        <dbReference type="SAM" id="Phobius"/>
    </source>
</evidence>
<dbReference type="KEGG" id="ipa:Isop_2170"/>
<keyword evidence="1" id="KW-1133">Transmembrane helix</keyword>
<dbReference type="EMBL" id="CP002353">
    <property type="protein sequence ID" value="ADV62749.1"/>
    <property type="molecule type" value="Genomic_DNA"/>
</dbReference>
<dbReference type="HOGENOM" id="CLU_558839_0_0_0"/>
<keyword evidence="3" id="KW-1185">Reference proteome</keyword>
<sequence length="518" mass="55854">MGLISLIWGVGMTWRLDQPIVENYVGRQIPTAMVARNLLEGRPGWFLDPRLDTGPFPNRLLVEPPGVAWAAARLAGWLDPIDPSSRLEQAGRLVSIGGGLLALVGFALLSRPRLTPETGLAGWLAAVAALACAPVLIRYGRAFQNDAAALGLLLVGLALWDQPCRARRGCAVFIGSLAVALKALVAPVWLVGLAWIARQRRDGNTAWRVAAAMSLIPMALWYGYVAKLLAEETAGAGGSDAFSGWWSSVGPWAWLDPALAATLVRYATFRWMSPVGSALAWWGWGWWLARRRSFQVGNATRAGLDFFLAWVVVGGATLMLTGAKAHHEYYGLLLSPPLAAGVGWAVGRAGRGHSSGFQTAWRIGCLIALGCSGVVTAISTFHTPDSWGRLRVAGQELAAVVPPAAWVSAEEALLFAADRRGFRLEWTTAAIRRAVAEWSDVSRGMAVETPEELAEFHRRNGARFVAVLLGPGQESMERLRFAAWLRRNGNGVVRVDRAGVVLVVEWSTLAPPPISPRS</sequence>
<evidence type="ECO:0000313" key="3">
    <source>
        <dbReference type="Proteomes" id="UP000008631"/>
    </source>
</evidence>
<feature type="transmembrane region" description="Helical" evidence="1">
    <location>
        <begin position="302"/>
        <end position="323"/>
    </location>
</feature>
<accession>E8R4Z2</accession>
<dbReference type="AlphaFoldDB" id="E8R4Z2"/>
<reference evidence="2 3" key="2">
    <citation type="journal article" date="2011" name="Stand. Genomic Sci.">
        <title>Complete genome sequence of Isosphaera pallida type strain (IS1B).</title>
        <authorList>
            <consortium name="US DOE Joint Genome Institute (JGI-PGF)"/>
            <person name="Goker M."/>
            <person name="Cleland D."/>
            <person name="Saunders E."/>
            <person name="Lapidus A."/>
            <person name="Nolan M."/>
            <person name="Lucas S."/>
            <person name="Hammon N."/>
            <person name="Deshpande S."/>
            <person name="Cheng J.F."/>
            <person name="Tapia R."/>
            <person name="Han C."/>
            <person name="Goodwin L."/>
            <person name="Pitluck S."/>
            <person name="Liolios K."/>
            <person name="Pagani I."/>
            <person name="Ivanova N."/>
            <person name="Mavromatis K."/>
            <person name="Pati A."/>
            <person name="Chen A."/>
            <person name="Palaniappan K."/>
            <person name="Land M."/>
            <person name="Hauser L."/>
            <person name="Chang Y.J."/>
            <person name="Jeffries C.D."/>
            <person name="Detter J.C."/>
            <person name="Beck B."/>
            <person name="Woyke T."/>
            <person name="Bristow J."/>
            <person name="Eisen J.A."/>
            <person name="Markowitz V."/>
            <person name="Hugenholtz P."/>
            <person name="Kyrpides N.C."/>
            <person name="Klenk H.P."/>
        </authorList>
    </citation>
    <scope>NUCLEOTIDE SEQUENCE [LARGE SCALE GENOMIC DNA]</scope>
    <source>
        <strain evidence="3">ATCC 43644 / DSM 9630 / IS1B</strain>
    </source>
</reference>
<dbReference type="Proteomes" id="UP000008631">
    <property type="component" value="Chromosome"/>
</dbReference>
<dbReference type="STRING" id="575540.Isop_2170"/>
<reference key="1">
    <citation type="submission" date="2010-11" db="EMBL/GenBank/DDBJ databases">
        <title>The complete sequence of chromosome of Isophaera pallida ATCC 43644.</title>
        <authorList>
            <consortium name="US DOE Joint Genome Institute (JGI-PGF)"/>
            <person name="Lucas S."/>
            <person name="Copeland A."/>
            <person name="Lapidus A."/>
            <person name="Bruce D."/>
            <person name="Goodwin L."/>
            <person name="Pitluck S."/>
            <person name="Kyrpides N."/>
            <person name="Mavromatis K."/>
            <person name="Pagani I."/>
            <person name="Ivanova N."/>
            <person name="Saunders E."/>
            <person name="Brettin T."/>
            <person name="Detter J.C."/>
            <person name="Han C."/>
            <person name="Tapia R."/>
            <person name="Land M."/>
            <person name="Hauser L."/>
            <person name="Markowitz V."/>
            <person name="Cheng J.-F."/>
            <person name="Hugenholtz P."/>
            <person name="Woyke T."/>
            <person name="Wu D."/>
            <person name="Eisen J.A."/>
        </authorList>
    </citation>
    <scope>NUCLEOTIDE SEQUENCE</scope>
    <source>
        <strain>ATCC 43644</strain>
    </source>
</reference>
<feature type="transmembrane region" description="Helical" evidence="1">
    <location>
        <begin position="90"/>
        <end position="108"/>
    </location>
</feature>
<feature type="transmembrane region" description="Helical" evidence="1">
    <location>
        <begin position="120"/>
        <end position="137"/>
    </location>
</feature>
<protein>
    <recommendedName>
        <fullName evidence="4">Glycosyltransferase RgtA/B/C/D-like domain-containing protein</fullName>
    </recommendedName>
</protein>
<dbReference type="eggNOG" id="COG1807">
    <property type="taxonomic scope" value="Bacteria"/>
</dbReference>
<feature type="transmembrane region" description="Helical" evidence="1">
    <location>
        <begin position="359"/>
        <end position="381"/>
    </location>
</feature>
<proteinExistence type="predicted"/>
<feature type="transmembrane region" description="Helical" evidence="1">
    <location>
        <begin position="271"/>
        <end position="290"/>
    </location>
</feature>
<name>E8R4Z2_ISOPI</name>
<keyword evidence="1" id="KW-0812">Transmembrane</keyword>
<dbReference type="InParanoid" id="E8R4Z2"/>
<evidence type="ECO:0000313" key="2">
    <source>
        <dbReference type="EMBL" id="ADV62749.1"/>
    </source>
</evidence>